<dbReference type="AlphaFoldDB" id="A0A670IUZ5"/>
<organism evidence="6 7">
    <name type="scientific">Podarcis muralis</name>
    <name type="common">Wall lizard</name>
    <name type="synonym">Lacerta muralis</name>
    <dbReference type="NCBI Taxonomy" id="64176"/>
    <lineage>
        <taxon>Eukaryota</taxon>
        <taxon>Metazoa</taxon>
        <taxon>Chordata</taxon>
        <taxon>Craniata</taxon>
        <taxon>Vertebrata</taxon>
        <taxon>Euteleostomi</taxon>
        <taxon>Lepidosauria</taxon>
        <taxon>Squamata</taxon>
        <taxon>Bifurcata</taxon>
        <taxon>Unidentata</taxon>
        <taxon>Episquamata</taxon>
        <taxon>Laterata</taxon>
        <taxon>Lacertibaenia</taxon>
        <taxon>Lacertidae</taxon>
        <taxon>Podarcis</taxon>
    </lineage>
</organism>
<dbReference type="FunFam" id="1.20.1150.12:FF:000001">
    <property type="entry name" value="Endoplasmic reticulum resident protein 29"/>
    <property type="match status" value="1"/>
</dbReference>
<dbReference type="GO" id="GO:0043410">
    <property type="term" value="P:positive regulation of MAPK cascade"/>
    <property type="evidence" value="ECO:0007669"/>
    <property type="project" value="Ensembl"/>
</dbReference>
<keyword evidence="7" id="KW-1185">Reference proteome</keyword>
<dbReference type="PANTHER" id="PTHR12211">
    <property type="entry name" value="ENDOPLASMIC RETICULUM PROTEIN ERP29"/>
    <property type="match status" value="1"/>
</dbReference>
<dbReference type="GO" id="GO:0009306">
    <property type="term" value="P:protein secretion"/>
    <property type="evidence" value="ECO:0007669"/>
    <property type="project" value="InterPro"/>
</dbReference>
<dbReference type="Ensembl" id="ENSPMRT00000016020.1">
    <property type="protein sequence ID" value="ENSPMRP00000014997.1"/>
    <property type="gene ID" value="ENSPMRG00000010008.1"/>
</dbReference>
<gene>
    <name evidence="6" type="primary">ERP29</name>
</gene>
<dbReference type="FunFam" id="3.40.30.10:FF:000133">
    <property type="entry name" value="Endoplasmic reticulum resident protein 29"/>
    <property type="match status" value="1"/>
</dbReference>
<name>A0A670IUZ5_PODMU</name>
<dbReference type="KEGG" id="pmua:114602747"/>
<evidence type="ECO:0000256" key="2">
    <source>
        <dbReference type="ARBA" id="ARBA00022824"/>
    </source>
</evidence>
<evidence type="ECO:0000313" key="6">
    <source>
        <dbReference type="Ensembl" id="ENSPMRP00000014997.1"/>
    </source>
</evidence>
<evidence type="ECO:0000256" key="1">
    <source>
        <dbReference type="ARBA" id="ARBA00014173"/>
    </source>
</evidence>
<evidence type="ECO:0000313" key="7">
    <source>
        <dbReference type="Proteomes" id="UP000472272"/>
    </source>
</evidence>
<dbReference type="Proteomes" id="UP000472272">
    <property type="component" value="Chromosome 8"/>
</dbReference>
<sequence>MHRVAMAMGIPRRSALLLLSLLLCLALESSCALHTKGALPLDAITFYKVIPKHKFVLVKFDTQYPYGEKQDEFKKVAESSESSDDLLVAEVGISDYGDKLNMELREKYKLDKDSYPVFYLFQDGDLDNPLPYSGQVKASSLQRWLKSRGIYMGMPGCLKEFDTLASKFVGATKELERQALLEEGRKLLARAKETEQKSSEQYVKVMSKILAQGDQFAASEVSRISKLIEENKMSEGKKEELQKRLNILASFQKKTKEEKEEL</sequence>
<dbReference type="OMA" id="FPYGDKH"/>
<dbReference type="InterPro" id="IPR036249">
    <property type="entry name" value="Thioredoxin-like_sf"/>
</dbReference>
<dbReference type="GeneTree" id="ENSGT00390000018566"/>
<dbReference type="CDD" id="cd00238">
    <property type="entry name" value="ERp29c"/>
    <property type="match status" value="1"/>
</dbReference>
<dbReference type="Pfam" id="PF07749">
    <property type="entry name" value="ERp29"/>
    <property type="match status" value="1"/>
</dbReference>
<reference evidence="6 7" key="1">
    <citation type="journal article" date="2019" name="Proc. Natl. Acad. Sci. U.S.A.">
        <title>Regulatory changes in pterin and carotenoid genes underlie balanced color polymorphisms in the wall lizard.</title>
        <authorList>
            <person name="Andrade P."/>
            <person name="Pinho C."/>
            <person name="Perez I de Lanuza G."/>
            <person name="Afonso S."/>
            <person name="Brejcha J."/>
            <person name="Rubin C.J."/>
            <person name="Wallerman O."/>
            <person name="Pereira P."/>
            <person name="Sabatino S.J."/>
            <person name="Bellati A."/>
            <person name="Pellitteri-Rosa D."/>
            <person name="Bosakova Z."/>
            <person name="Bunikis I."/>
            <person name="Carretero M.A."/>
            <person name="Feiner N."/>
            <person name="Marsik P."/>
            <person name="Pauperio F."/>
            <person name="Salvi D."/>
            <person name="Soler L."/>
            <person name="While G.M."/>
            <person name="Uller T."/>
            <person name="Font E."/>
            <person name="Andersson L."/>
            <person name="Carneiro M."/>
        </authorList>
    </citation>
    <scope>NUCLEOTIDE SEQUENCE</scope>
</reference>
<proteinExistence type="predicted"/>
<dbReference type="GO" id="GO:0005788">
    <property type="term" value="C:endoplasmic reticulum lumen"/>
    <property type="evidence" value="ECO:0007669"/>
    <property type="project" value="InterPro"/>
</dbReference>
<dbReference type="Pfam" id="PF07912">
    <property type="entry name" value="ERp29_N"/>
    <property type="match status" value="1"/>
</dbReference>
<dbReference type="GO" id="GO:0010629">
    <property type="term" value="P:negative regulation of gene expression"/>
    <property type="evidence" value="ECO:0007669"/>
    <property type="project" value="Ensembl"/>
</dbReference>
<feature type="chain" id="PRO_5025346993" description="Endoplasmic reticulum resident protein 29" evidence="3">
    <location>
        <begin position="33"/>
        <end position="262"/>
    </location>
</feature>
<evidence type="ECO:0000259" key="4">
    <source>
        <dbReference type="Pfam" id="PF07749"/>
    </source>
</evidence>
<feature type="domain" description="ERp29 N-terminal" evidence="5">
    <location>
        <begin position="33"/>
        <end position="155"/>
    </location>
</feature>
<reference evidence="6" key="2">
    <citation type="submission" date="2025-08" db="UniProtKB">
        <authorList>
            <consortium name="Ensembl"/>
        </authorList>
    </citation>
    <scope>IDENTIFICATION</scope>
</reference>
<dbReference type="InterPro" id="IPR012883">
    <property type="entry name" value="ERp29_N"/>
</dbReference>
<keyword evidence="2" id="KW-0256">Endoplasmic reticulum</keyword>
<dbReference type="GeneID" id="114602747"/>
<dbReference type="GO" id="GO:0009986">
    <property type="term" value="C:cell surface"/>
    <property type="evidence" value="ECO:0007669"/>
    <property type="project" value="Ensembl"/>
</dbReference>
<feature type="signal peptide" evidence="3">
    <location>
        <begin position="1"/>
        <end position="32"/>
    </location>
</feature>
<protein>
    <recommendedName>
        <fullName evidence="1">Endoplasmic reticulum resident protein 29</fullName>
    </recommendedName>
</protein>
<dbReference type="GO" id="GO:0010628">
    <property type="term" value="P:positive regulation of gene expression"/>
    <property type="evidence" value="ECO:0007669"/>
    <property type="project" value="Ensembl"/>
</dbReference>
<dbReference type="OrthoDB" id="417262at2759"/>
<accession>A0A670IUZ5</accession>
<evidence type="ECO:0000259" key="5">
    <source>
        <dbReference type="Pfam" id="PF07912"/>
    </source>
</evidence>
<dbReference type="InterPro" id="IPR011679">
    <property type="entry name" value="ERp29_C"/>
</dbReference>
<dbReference type="SUPFAM" id="SSF47933">
    <property type="entry name" value="ERP29 C domain-like"/>
    <property type="match status" value="1"/>
</dbReference>
<dbReference type="GO" id="GO:0050709">
    <property type="term" value="P:negative regulation of protein secretion"/>
    <property type="evidence" value="ECO:0007669"/>
    <property type="project" value="Ensembl"/>
</dbReference>
<dbReference type="Gene3D" id="1.20.1150.12">
    <property type="entry name" value="Endoplasmic reticulum resident protein 29, C-terminal domain"/>
    <property type="match status" value="1"/>
</dbReference>
<dbReference type="InterPro" id="IPR036356">
    <property type="entry name" value="ERp29_C_sf"/>
</dbReference>
<dbReference type="Gene3D" id="3.40.30.10">
    <property type="entry name" value="Glutaredoxin"/>
    <property type="match status" value="1"/>
</dbReference>
<dbReference type="SUPFAM" id="SSF52833">
    <property type="entry name" value="Thioredoxin-like"/>
    <property type="match status" value="1"/>
</dbReference>
<feature type="domain" description="Endoplasmic reticulum resident protein 29 C-terminal" evidence="4">
    <location>
        <begin position="156"/>
        <end position="251"/>
    </location>
</feature>
<evidence type="ECO:0000256" key="3">
    <source>
        <dbReference type="SAM" id="SignalP"/>
    </source>
</evidence>
<reference evidence="6" key="3">
    <citation type="submission" date="2025-09" db="UniProtKB">
        <authorList>
            <consortium name="Ensembl"/>
        </authorList>
    </citation>
    <scope>IDENTIFICATION</scope>
</reference>
<dbReference type="CTD" id="10961"/>
<dbReference type="PANTHER" id="PTHR12211:SF0">
    <property type="entry name" value="ENDOPLASMIC RETICULUM RESIDENT PROTEIN 29"/>
    <property type="match status" value="1"/>
</dbReference>
<dbReference type="RefSeq" id="XP_028597153.1">
    <property type="nucleotide sequence ID" value="XM_028741320.1"/>
</dbReference>
<dbReference type="InterPro" id="IPR016855">
    <property type="entry name" value="ERp29"/>
</dbReference>
<keyword evidence="3" id="KW-0732">Signal</keyword>